<reference evidence="1" key="1">
    <citation type="journal article" date="2017" name="Nature">
        <title>The sunflower genome provides insights into oil metabolism, flowering and Asterid evolution.</title>
        <authorList>
            <person name="Badouin H."/>
            <person name="Gouzy J."/>
            <person name="Grassa C.J."/>
            <person name="Murat F."/>
            <person name="Staton S.E."/>
            <person name="Cottret L."/>
            <person name="Lelandais-Briere C."/>
            <person name="Owens G.L."/>
            <person name="Carrere S."/>
            <person name="Mayjonade B."/>
            <person name="Legrand L."/>
            <person name="Gill N."/>
            <person name="Kane N.C."/>
            <person name="Bowers J.E."/>
            <person name="Hubner S."/>
            <person name="Bellec A."/>
            <person name="Berard A."/>
            <person name="Berges H."/>
            <person name="Blanchet N."/>
            <person name="Boniface M.C."/>
            <person name="Brunel D."/>
            <person name="Catrice O."/>
            <person name="Chaidir N."/>
            <person name="Claudel C."/>
            <person name="Donnadieu C."/>
            <person name="Faraut T."/>
            <person name="Fievet G."/>
            <person name="Helmstetter N."/>
            <person name="King M."/>
            <person name="Knapp S.J."/>
            <person name="Lai Z."/>
            <person name="Le Paslier M.C."/>
            <person name="Lippi Y."/>
            <person name="Lorenzon L."/>
            <person name="Mandel J.R."/>
            <person name="Marage G."/>
            <person name="Marchand G."/>
            <person name="Marquand E."/>
            <person name="Bret-Mestries E."/>
            <person name="Morien E."/>
            <person name="Nambeesan S."/>
            <person name="Nguyen T."/>
            <person name="Pegot-Espagnet P."/>
            <person name="Pouilly N."/>
            <person name="Raftis F."/>
            <person name="Sallet E."/>
            <person name="Schiex T."/>
            <person name="Thomas J."/>
            <person name="Vandecasteele C."/>
            <person name="Vares D."/>
            <person name="Vear F."/>
            <person name="Vautrin S."/>
            <person name="Crespi M."/>
            <person name="Mangin B."/>
            <person name="Burke J.M."/>
            <person name="Salse J."/>
            <person name="Munos S."/>
            <person name="Vincourt P."/>
            <person name="Rieseberg L.H."/>
            <person name="Langlade N.B."/>
        </authorList>
    </citation>
    <scope>NUCLEOTIDE SEQUENCE</scope>
    <source>
        <tissue evidence="1">Leaves</tissue>
    </source>
</reference>
<comment type="caution">
    <text evidence="1">The sequence shown here is derived from an EMBL/GenBank/DDBJ whole genome shotgun (WGS) entry which is preliminary data.</text>
</comment>
<accession>A0A9K3J1T3</accession>
<dbReference type="Gramene" id="mRNA:HanXRQr2_Chr05g0225401">
    <property type="protein sequence ID" value="mRNA:HanXRQr2_Chr05g0225401"/>
    <property type="gene ID" value="HanXRQr2_Chr05g0225401"/>
</dbReference>
<dbReference type="Proteomes" id="UP000215914">
    <property type="component" value="Unassembled WGS sequence"/>
</dbReference>
<name>A0A9K3J1T3_HELAN</name>
<evidence type="ECO:0000313" key="2">
    <source>
        <dbReference type="Proteomes" id="UP000215914"/>
    </source>
</evidence>
<organism evidence="1 2">
    <name type="scientific">Helianthus annuus</name>
    <name type="common">Common sunflower</name>
    <dbReference type="NCBI Taxonomy" id="4232"/>
    <lineage>
        <taxon>Eukaryota</taxon>
        <taxon>Viridiplantae</taxon>
        <taxon>Streptophyta</taxon>
        <taxon>Embryophyta</taxon>
        <taxon>Tracheophyta</taxon>
        <taxon>Spermatophyta</taxon>
        <taxon>Magnoliopsida</taxon>
        <taxon>eudicotyledons</taxon>
        <taxon>Gunneridae</taxon>
        <taxon>Pentapetalae</taxon>
        <taxon>asterids</taxon>
        <taxon>campanulids</taxon>
        <taxon>Asterales</taxon>
        <taxon>Asteraceae</taxon>
        <taxon>Asteroideae</taxon>
        <taxon>Heliantheae alliance</taxon>
        <taxon>Heliantheae</taxon>
        <taxon>Helianthus</taxon>
    </lineage>
</organism>
<reference evidence="1" key="2">
    <citation type="submission" date="2020-06" db="EMBL/GenBank/DDBJ databases">
        <title>Helianthus annuus Genome sequencing and assembly Release 2.</title>
        <authorList>
            <person name="Gouzy J."/>
            <person name="Langlade N."/>
            <person name="Munos S."/>
        </authorList>
    </citation>
    <scope>NUCLEOTIDE SEQUENCE</scope>
    <source>
        <tissue evidence="1">Leaves</tissue>
    </source>
</reference>
<dbReference type="AlphaFoldDB" id="A0A9K3J1T3"/>
<keyword evidence="2" id="KW-1185">Reference proteome</keyword>
<sequence length="43" mass="5253">MRLQNIKKWLSDKEAAHSILDLRKYQKLITHWMLASRLVAFWL</sequence>
<proteinExistence type="predicted"/>
<dbReference type="EMBL" id="MNCJ02000320">
    <property type="protein sequence ID" value="KAF5806762.1"/>
    <property type="molecule type" value="Genomic_DNA"/>
</dbReference>
<gene>
    <name evidence="1" type="ORF">HanXRQr2_Chr05g0225401</name>
</gene>
<protein>
    <submittedName>
        <fullName evidence="1">Uncharacterized protein</fullName>
    </submittedName>
</protein>
<evidence type="ECO:0000313" key="1">
    <source>
        <dbReference type="EMBL" id="KAF5806762.1"/>
    </source>
</evidence>